<protein>
    <submittedName>
        <fullName evidence="2">Uncharacterized protein</fullName>
    </submittedName>
</protein>
<evidence type="ECO:0000313" key="3">
    <source>
        <dbReference type="Proteomes" id="UP000286045"/>
    </source>
</evidence>
<organism evidence="2 3">
    <name type="scientific">Xylaria grammica</name>
    <dbReference type="NCBI Taxonomy" id="363999"/>
    <lineage>
        <taxon>Eukaryota</taxon>
        <taxon>Fungi</taxon>
        <taxon>Dikarya</taxon>
        <taxon>Ascomycota</taxon>
        <taxon>Pezizomycotina</taxon>
        <taxon>Sordariomycetes</taxon>
        <taxon>Xylariomycetidae</taxon>
        <taxon>Xylariales</taxon>
        <taxon>Xylariaceae</taxon>
        <taxon>Xylaria</taxon>
    </lineage>
</organism>
<dbReference type="EMBL" id="RYZI01000443">
    <property type="protein sequence ID" value="RWA05413.1"/>
    <property type="molecule type" value="Genomic_DNA"/>
</dbReference>
<dbReference type="Proteomes" id="UP000286045">
    <property type="component" value="Unassembled WGS sequence"/>
</dbReference>
<evidence type="ECO:0000256" key="1">
    <source>
        <dbReference type="SAM" id="MobiDB-lite"/>
    </source>
</evidence>
<feature type="compositionally biased region" description="Low complexity" evidence="1">
    <location>
        <begin position="19"/>
        <end position="28"/>
    </location>
</feature>
<feature type="region of interest" description="Disordered" evidence="1">
    <location>
        <begin position="219"/>
        <end position="247"/>
    </location>
</feature>
<feature type="compositionally biased region" description="Basic and acidic residues" evidence="1">
    <location>
        <begin position="29"/>
        <end position="41"/>
    </location>
</feature>
<comment type="caution">
    <text evidence="2">The sequence shown here is derived from an EMBL/GenBank/DDBJ whole genome shotgun (WGS) entry which is preliminary data.</text>
</comment>
<feature type="region of interest" description="Disordered" evidence="1">
    <location>
        <begin position="1"/>
        <end position="78"/>
    </location>
</feature>
<feature type="compositionally biased region" description="Polar residues" evidence="1">
    <location>
        <begin position="44"/>
        <end position="55"/>
    </location>
</feature>
<dbReference type="STRING" id="363999.A0A439CTC1"/>
<accession>A0A439CTC1</accession>
<proteinExistence type="predicted"/>
<reference evidence="2 3" key="1">
    <citation type="submission" date="2018-12" db="EMBL/GenBank/DDBJ databases">
        <title>Draft genome sequence of Xylaria grammica IHI A82.</title>
        <authorList>
            <person name="Buettner E."/>
            <person name="Kellner H."/>
        </authorList>
    </citation>
    <scope>NUCLEOTIDE SEQUENCE [LARGE SCALE GENOMIC DNA]</scope>
    <source>
        <strain evidence="2 3">IHI A82</strain>
    </source>
</reference>
<name>A0A439CTC1_9PEZI</name>
<sequence>MPRILPWKRREEQTPQLPSSPRSSPVPRIKTEDARQLKDEVGSASPSDAGTTTKSTLKRPRRTASTSPPPEPLPEDFMIEGIDGDDRYRMVEDEFLATAQQFTAHLHAAEYKRLKAASELENAQTIRNISRPVVGRMTDLVKMKQERKTLIEKQRLAARKIRRGDATGDESSDADDLNDSWQKQSLHGLMESPGKGTRHLDGLPLAPLVTRAGAGYNKRSTVVSPTKPRVLSGASDKNKHKARTYVF</sequence>
<evidence type="ECO:0000313" key="2">
    <source>
        <dbReference type="EMBL" id="RWA05413.1"/>
    </source>
</evidence>
<keyword evidence="3" id="KW-1185">Reference proteome</keyword>
<dbReference type="AlphaFoldDB" id="A0A439CTC1"/>
<feature type="compositionally biased region" description="Basic residues" evidence="1">
    <location>
        <begin position="238"/>
        <end position="247"/>
    </location>
</feature>
<gene>
    <name evidence="2" type="ORF">EKO27_g9694</name>
</gene>